<protein>
    <submittedName>
        <fullName evidence="1">Uncharacterized protein</fullName>
    </submittedName>
</protein>
<dbReference type="Proteomes" id="UP000042997">
    <property type="component" value="Unassembled WGS sequence"/>
</dbReference>
<sequence length="38" mass="4279">MQNFPDGTTGVDQLNTILPRCQDLVSTYHPLGMTSDRR</sequence>
<gene>
    <name evidence="1" type="ORF">RHRU231_30061</name>
</gene>
<dbReference type="AlphaFoldDB" id="A0A098BFL2"/>
<proteinExistence type="predicted"/>
<evidence type="ECO:0000313" key="2">
    <source>
        <dbReference type="Proteomes" id="UP000042997"/>
    </source>
</evidence>
<accession>A0A098BFL2</accession>
<reference evidence="1 2" key="1">
    <citation type="journal article" date="2014" name="Genome Announc.">
        <title>Draft Genome Sequence of Propane- and Butane-Oxidizing Actinobacterium Rhodococcus ruber IEGM 231.</title>
        <authorList>
            <person name="Ivshina I.B."/>
            <person name="Kuyukina M.S."/>
            <person name="Krivoruchko A.V."/>
            <person name="Barbe V."/>
            <person name="Fischer C."/>
        </authorList>
    </citation>
    <scope>NUCLEOTIDE SEQUENCE [LARGE SCALE GENOMIC DNA]</scope>
</reference>
<name>A0A098BFL2_9NOCA</name>
<evidence type="ECO:0000313" key="1">
    <source>
        <dbReference type="EMBL" id="CDZ87533.1"/>
    </source>
</evidence>
<organism evidence="1 2">
    <name type="scientific">Rhodococcus ruber</name>
    <dbReference type="NCBI Taxonomy" id="1830"/>
    <lineage>
        <taxon>Bacteria</taxon>
        <taxon>Bacillati</taxon>
        <taxon>Actinomycetota</taxon>
        <taxon>Actinomycetes</taxon>
        <taxon>Mycobacteriales</taxon>
        <taxon>Nocardiaceae</taxon>
        <taxon>Rhodococcus</taxon>
    </lineage>
</organism>
<dbReference type="EMBL" id="CCSD01000039">
    <property type="protein sequence ID" value="CDZ87533.1"/>
    <property type="molecule type" value="Genomic_DNA"/>
</dbReference>